<evidence type="ECO:0000313" key="2">
    <source>
        <dbReference type="EMBL" id="MFE1355486.1"/>
    </source>
</evidence>
<dbReference type="Proteomes" id="UP001599542">
    <property type="component" value="Unassembled WGS sequence"/>
</dbReference>
<dbReference type="EMBL" id="JBHYPX010000061">
    <property type="protein sequence ID" value="MFE1355486.1"/>
    <property type="molecule type" value="Genomic_DNA"/>
</dbReference>
<keyword evidence="3" id="KW-1185">Reference proteome</keyword>
<dbReference type="RefSeq" id="WP_380329835.1">
    <property type="nucleotide sequence ID" value="NZ_JBHYPW010000061.1"/>
</dbReference>
<reference evidence="2 3" key="1">
    <citation type="submission" date="2024-09" db="EMBL/GenBank/DDBJ databases">
        <title>The Natural Products Discovery Center: Release of the First 8490 Sequenced Strains for Exploring Actinobacteria Biosynthetic Diversity.</title>
        <authorList>
            <person name="Kalkreuter E."/>
            <person name="Kautsar S.A."/>
            <person name="Yang D."/>
            <person name="Bader C.D."/>
            <person name="Teijaro C.N."/>
            <person name="Fluegel L."/>
            <person name="Davis C.M."/>
            <person name="Simpson J.R."/>
            <person name="Lauterbach L."/>
            <person name="Steele A.D."/>
            <person name="Gui C."/>
            <person name="Meng S."/>
            <person name="Li G."/>
            <person name="Viehrig K."/>
            <person name="Ye F."/>
            <person name="Su P."/>
            <person name="Kiefer A.F."/>
            <person name="Nichols A."/>
            <person name="Cepeda A.J."/>
            <person name="Yan W."/>
            <person name="Fan B."/>
            <person name="Jiang Y."/>
            <person name="Adhikari A."/>
            <person name="Zheng C.-J."/>
            <person name="Schuster L."/>
            <person name="Cowan T.M."/>
            <person name="Smanski M.J."/>
            <person name="Chevrette M.G."/>
            <person name="De Carvalho L.P.S."/>
            <person name="Shen B."/>
        </authorList>
    </citation>
    <scope>NUCLEOTIDE SEQUENCE [LARGE SCALE GENOMIC DNA]</scope>
    <source>
        <strain evidence="2 3">NPDC058753</strain>
    </source>
</reference>
<accession>A0ABW6GRY0</accession>
<evidence type="ECO:0008006" key="4">
    <source>
        <dbReference type="Google" id="ProtNLM"/>
    </source>
</evidence>
<evidence type="ECO:0000313" key="3">
    <source>
        <dbReference type="Proteomes" id="UP001599542"/>
    </source>
</evidence>
<dbReference type="SUPFAM" id="SSF160631">
    <property type="entry name" value="SMI1/KNR4-like"/>
    <property type="match status" value="1"/>
</dbReference>
<dbReference type="InterPro" id="IPR037883">
    <property type="entry name" value="Knr4/Smi1-like_sf"/>
</dbReference>
<gene>
    <name evidence="2" type="ORF">ACFW6T_26205</name>
</gene>
<comment type="caution">
    <text evidence="2">The sequence shown here is derived from an EMBL/GenBank/DDBJ whole genome shotgun (WGS) entry which is preliminary data.</text>
</comment>
<sequence length="200" mass="21903">MDLAGAWNERLAGLVEGRAARRREVDWAGVEARLGTGLPHGYRLLVERFGAGAFNGLSLLVPQAPDPLLDLERNAVHLSASAAERPGRLDPYPVFPAPGGLLQWADGEDGHLQAYWLTDAGDPDRWPVLSNSADGTPEEWERFDGPVGQYLFRLFTGRHPGAHAGRPPSVRFEPAGPTARSAVEPWEDEGFAEWSPDPHW</sequence>
<evidence type="ECO:0000256" key="1">
    <source>
        <dbReference type="SAM" id="MobiDB-lite"/>
    </source>
</evidence>
<protein>
    <recommendedName>
        <fullName evidence="4">Knr4/Smi1-like domain-containing protein</fullName>
    </recommendedName>
</protein>
<name>A0ABW6GRY0_9ACTN</name>
<proteinExistence type="predicted"/>
<feature type="region of interest" description="Disordered" evidence="1">
    <location>
        <begin position="162"/>
        <end position="200"/>
    </location>
</feature>
<organism evidence="2 3">
    <name type="scientific">Kitasatospora phosalacinea</name>
    <dbReference type="NCBI Taxonomy" id="2065"/>
    <lineage>
        <taxon>Bacteria</taxon>
        <taxon>Bacillati</taxon>
        <taxon>Actinomycetota</taxon>
        <taxon>Actinomycetes</taxon>
        <taxon>Kitasatosporales</taxon>
        <taxon>Streptomycetaceae</taxon>
        <taxon>Kitasatospora</taxon>
    </lineage>
</organism>